<dbReference type="InterPro" id="IPR014292">
    <property type="entry name" value="Acyl_transf_WS/DGAT"/>
</dbReference>
<evidence type="ECO:0000313" key="15">
    <source>
        <dbReference type="Proteomes" id="UP000320011"/>
    </source>
</evidence>
<feature type="domain" description="O-acyltransferase WSD1-like N-terminal" evidence="12">
    <location>
        <begin position="4"/>
        <end position="265"/>
    </location>
</feature>
<evidence type="ECO:0000256" key="6">
    <source>
        <dbReference type="ARBA" id="ARBA00022679"/>
    </source>
</evidence>
<dbReference type="Proteomes" id="UP000320011">
    <property type="component" value="Unassembled WGS sequence"/>
</dbReference>
<keyword evidence="8 11" id="KW-0443">Lipid metabolism</keyword>
<dbReference type="Pfam" id="PF06974">
    <property type="entry name" value="WS_DGAT_C"/>
    <property type="match status" value="1"/>
</dbReference>
<dbReference type="GO" id="GO:0019432">
    <property type="term" value="P:triglyceride biosynthetic process"/>
    <property type="evidence" value="ECO:0007669"/>
    <property type="project" value="UniProtKB-UniPathway"/>
</dbReference>
<comment type="similarity">
    <text evidence="3 11">Belongs to the long-chain O-acyltransferase family.</text>
</comment>
<evidence type="ECO:0000256" key="1">
    <source>
        <dbReference type="ARBA" id="ARBA00004771"/>
    </source>
</evidence>
<organism evidence="14 15">
    <name type="scientific">Amycolatopsis rhizosphaerae</name>
    <dbReference type="NCBI Taxonomy" id="2053003"/>
    <lineage>
        <taxon>Bacteria</taxon>
        <taxon>Bacillati</taxon>
        <taxon>Actinomycetota</taxon>
        <taxon>Actinomycetes</taxon>
        <taxon>Pseudonocardiales</taxon>
        <taxon>Pseudonocardiaceae</taxon>
        <taxon>Amycolatopsis</taxon>
    </lineage>
</organism>
<evidence type="ECO:0000256" key="11">
    <source>
        <dbReference type="RuleBase" id="RU361241"/>
    </source>
</evidence>
<dbReference type="InterPro" id="IPR045034">
    <property type="entry name" value="O-acyltransferase_WSD1-like"/>
</dbReference>
<protein>
    <recommendedName>
        <fullName evidence="4 11">Diacylglycerol O-acyltransferase</fullName>
        <ecNumber evidence="4 11">2.3.1.20</ecNumber>
    </recommendedName>
</protein>
<evidence type="ECO:0000256" key="7">
    <source>
        <dbReference type="ARBA" id="ARBA00022798"/>
    </source>
</evidence>
<dbReference type="RefSeq" id="WP_144592564.1">
    <property type="nucleotide sequence ID" value="NZ_VJWX01000512.1"/>
</dbReference>
<reference evidence="14 15" key="2">
    <citation type="submission" date="2019-08" db="EMBL/GenBank/DDBJ databases">
        <title>Amycolatopsis acidicola sp. nov., isolated from peat swamp forest soil.</title>
        <authorList>
            <person name="Srisuk N."/>
        </authorList>
    </citation>
    <scope>NUCLEOTIDE SEQUENCE [LARGE SCALE GENOMIC DNA]</scope>
    <source>
        <strain evidence="14 15">TBRC 6029</strain>
    </source>
</reference>
<dbReference type="InterPro" id="IPR004255">
    <property type="entry name" value="O-acyltransferase_WSD1_N"/>
</dbReference>
<evidence type="ECO:0000256" key="8">
    <source>
        <dbReference type="ARBA" id="ARBA00023098"/>
    </source>
</evidence>
<dbReference type="GO" id="GO:0006071">
    <property type="term" value="P:glycerol metabolic process"/>
    <property type="evidence" value="ECO:0007669"/>
    <property type="project" value="UniProtKB-KW"/>
</dbReference>
<dbReference type="GO" id="GO:0071731">
    <property type="term" value="P:response to nitric oxide"/>
    <property type="evidence" value="ECO:0007669"/>
    <property type="project" value="TreeGrafter"/>
</dbReference>
<dbReference type="AlphaFoldDB" id="A0A558ANK9"/>
<dbReference type="SUPFAM" id="SSF52777">
    <property type="entry name" value="CoA-dependent acyltransferases"/>
    <property type="match status" value="2"/>
</dbReference>
<keyword evidence="7 11" id="KW-0319">Glycerol metabolism</keyword>
<comment type="catalytic activity">
    <reaction evidence="10 11">
        <text>an acyl-CoA + a 1,2-diacyl-sn-glycerol = a triacyl-sn-glycerol + CoA</text>
        <dbReference type="Rhea" id="RHEA:10868"/>
        <dbReference type="ChEBI" id="CHEBI:17815"/>
        <dbReference type="ChEBI" id="CHEBI:57287"/>
        <dbReference type="ChEBI" id="CHEBI:58342"/>
        <dbReference type="ChEBI" id="CHEBI:64615"/>
        <dbReference type="EC" id="2.3.1.20"/>
    </reaction>
</comment>
<gene>
    <name evidence="14" type="ORF">FNH05_31920</name>
</gene>
<dbReference type="EMBL" id="VJWX01000512">
    <property type="protein sequence ID" value="TVT25843.1"/>
    <property type="molecule type" value="Genomic_DNA"/>
</dbReference>
<evidence type="ECO:0000259" key="13">
    <source>
        <dbReference type="Pfam" id="PF06974"/>
    </source>
</evidence>
<keyword evidence="6 11" id="KW-0808">Transferase</keyword>
<comment type="pathway">
    <text evidence="1 11">Glycerolipid metabolism; triacylglycerol biosynthesis.</text>
</comment>
<dbReference type="GO" id="GO:0001666">
    <property type="term" value="P:response to hypoxia"/>
    <property type="evidence" value="ECO:0007669"/>
    <property type="project" value="TreeGrafter"/>
</dbReference>
<feature type="domain" description="O-acyltransferase WSD1 C-terminal" evidence="13">
    <location>
        <begin position="308"/>
        <end position="452"/>
    </location>
</feature>
<keyword evidence="5 11" id="KW-0444">Lipid biosynthesis</keyword>
<evidence type="ECO:0000256" key="2">
    <source>
        <dbReference type="ARBA" id="ARBA00005189"/>
    </source>
</evidence>
<dbReference type="PANTHER" id="PTHR31650:SF1">
    <property type="entry name" value="WAX ESTER SYNTHASE_DIACYLGLYCEROL ACYLTRANSFERASE 4-RELATED"/>
    <property type="match status" value="1"/>
</dbReference>
<accession>A0A558ANK9</accession>
<evidence type="ECO:0000256" key="10">
    <source>
        <dbReference type="ARBA" id="ARBA00048109"/>
    </source>
</evidence>
<name>A0A558ANK9_9PSEU</name>
<evidence type="ECO:0000259" key="12">
    <source>
        <dbReference type="Pfam" id="PF03007"/>
    </source>
</evidence>
<dbReference type="EC" id="2.3.1.20" evidence="4 11"/>
<comment type="pathway">
    <text evidence="2">Lipid metabolism.</text>
</comment>
<dbReference type="GO" id="GO:0005886">
    <property type="term" value="C:plasma membrane"/>
    <property type="evidence" value="ECO:0007669"/>
    <property type="project" value="TreeGrafter"/>
</dbReference>
<dbReference type="NCBIfam" id="TIGR02946">
    <property type="entry name" value="acyl_WS_DGAT"/>
    <property type="match status" value="1"/>
</dbReference>
<evidence type="ECO:0000256" key="4">
    <source>
        <dbReference type="ARBA" id="ARBA00013244"/>
    </source>
</evidence>
<evidence type="ECO:0000256" key="9">
    <source>
        <dbReference type="ARBA" id="ARBA00023315"/>
    </source>
</evidence>
<keyword evidence="15" id="KW-1185">Reference proteome</keyword>
<dbReference type="Pfam" id="PF03007">
    <property type="entry name" value="WS_DGAT_cat"/>
    <property type="match status" value="1"/>
</dbReference>
<keyword evidence="9 11" id="KW-0012">Acyltransferase</keyword>
<dbReference type="InterPro" id="IPR009721">
    <property type="entry name" value="O-acyltransferase_WSD1_C"/>
</dbReference>
<reference evidence="14 15" key="1">
    <citation type="submission" date="2019-07" db="EMBL/GenBank/DDBJ databases">
        <authorList>
            <person name="Duangmal K."/>
            <person name="Teo W.F.A."/>
        </authorList>
    </citation>
    <scope>NUCLEOTIDE SEQUENCE [LARGE SCALE GENOMIC DNA]</scope>
    <source>
        <strain evidence="14 15">TBRC 6029</strain>
    </source>
</reference>
<dbReference type="OrthoDB" id="9810950at2"/>
<dbReference type="UniPathway" id="UPA00282"/>
<evidence type="ECO:0000256" key="3">
    <source>
        <dbReference type="ARBA" id="ARBA00009587"/>
    </source>
</evidence>
<comment type="caution">
    <text evidence="14">The sequence shown here is derived from an EMBL/GenBank/DDBJ whole genome shotgun (WGS) entry which is preliminary data.</text>
</comment>
<sequence length="472" mass="51186">MEPLSPLDAAFLEIEDADPAVVLAIASVAVAEGPAPSQRELVAEFTARLPLIPRYRQKIHRVPLDLGTPSWVDDPDFDPVRQFHRVAVPGPGDEAGLCELVGMLMAQRLDRDRPLWECWVIEGLAGGRWAILSKVHHCLADGVSGNTLHEVFFREQDRPPPPLRPAEPSPGRMPLLAAALRDMVAGPLTTLRAAFGALTKPRALAGRVTEASQGLEALMRAVIPVSPSSLSGPIGRMRRYELAHASLPKVVAIAKAFDVTVNDVVLAAITAAYRELLLSRGEEPAADSVRTLVPVSVRREVEIGRMNNQVSLMLPLLPVDIADPALRLVTVHRRLAELKGHREAEAGVAVTTSARYGPYAPLAWTIRAAARLPHRNVVSVATNVPGPRHTLSILGREVTDLYPYVPIAMRLRTGVAVLTYRDRMSFGITADAATAPEPGLMAAAIERDLTTLSRTARTKKKKTVVPKRNSSH</sequence>
<evidence type="ECO:0000256" key="5">
    <source>
        <dbReference type="ARBA" id="ARBA00022516"/>
    </source>
</evidence>
<evidence type="ECO:0000313" key="14">
    <source>
        <dbReference type="EMBL" id="TVT25843.1"/>
    </source>
</evidence>
<proteinExistence type="inferred from homology"/>
<dbReference type="GO" id="GO:0004144">
    <property type="term" value="F:diacylglycerol O-acyltransferase activity"/>
    <property type="evidence" value="ECO:0007669"/>
    <property type="project" value="UniProtKB-EC"/>
</dbReference>
<dbReference type="GO" id="GO:0051701">
    <property type="term" value="P:biological process involved in interaction with host"/>
    <property type="evidence" value="ECO:0007669"/>
    <property type="project" value="TreeGrafter"/>
</dbReference>
<dbReference type="PANTHER" id="PTHR31650">
    <property type="entry name" value="O-ACYLTRANSFERASE (WSD1-LIKE) FAMILY PROTEIN"/>
    <property type="match status" value="1"/>
</dbReference>